<dbReference type="Gene3D" id="2.110.10.10">
    <property type="entry name" value="Hemopexin-like domain"/>
    <property type="match status" value="3"/>
</dbReference>
<name>A0ABY3YT07_STRRM</name>
<evidence type="ECO:0000313" key="2">
    <source>
        <dbReference type="Proteomes" id="UP000829494"/>
    </source>
</evidence>
<sequence length="367" mass="41041">MTIQATFNRSQLKWDTYMFLGDQYLLYSLTDNVVRVGPRAISTGWPGLQDTQFATAIDAAVPFSWRLNPMAMDLPIEKDYLYIFRGDQYVRYDVANEQILYGPLEIAPLWPGMKDAGFERDLDAAFLDQQDVPFGTVDTYYFFKGDKFVTYDALTDRVSGGPYSIAAKWPGLKEAGLDRDLDAVVYQIIPPAVLAGTKRRLCYFVKGDQVLQFDLDEWKPLSGARGISDMWPGLKGTEFTAATPAPAYPPVKARADFRITFVNDGEYEPEPYGSIRLDLKDGSHFRIWTQKNQGNSTPTRNSAAPSMNLPFTANDIAKVGFWVDEYDLTSGDDFLARDTKDFTGNGSYTVSSDDGHVTVDITITPAS</sequence>
<dbReference type="SMART" id="SM00120">
    <property type="entry name" value="HX"/>
    <property type="match status" value="4"/>
</dbReference>
<protein>
    <submittedName>
        <fullName evidence="1">Hemopexin</fullName>
    </submittedName>
</protein>
<dbReference type="GeneID" id="66860199"/>
<reference evidence="1 2" key="1">
    <citation type="submission" date="2022-03" db="EMBL/GenBank/DDBJ databases">
        <title>Complete genome of Streptomyces rimosus ssp. rimosus R7 (=ATCC 10970).</title>
        <authorList>
            <person name="Beganovic S."/>
            <person name="Ruckert C."/>
            <person name="Busche T."/>
            <person name="Kalinowski J."/>
            <person name="Wittmann C."/>
        </authorList>
    </citation>
    <scope>NUCLEOTIDE SEQUENCE [LARGE SCALE GENOMIC DNA]</scope>
    <source>
        <strain evidence="1 2">R7</strain>
    </source>
</reference>
<gene>
    <name evidence="1" type="ORF">SRIMR7_01050</name>
</gene>
<accession>A0ABY3YT07</accession>
<keyword evidence="2" id="KW-1185">Reference proteome</keyword>
<dbReference type="SUPFAM" id="SSF50923">
    <property type="entry name" value="Hemopexin-like domain"/>
    <property type="match status" value="1"/>
</dbReference>
<evidence type="ECO:0000313" key="1">
    <source>
        <dbReference type="EMBL" id="UNZ00721.1"/>
    </source>
</evidence>
<dbReference type="Proteomes" id="UP000829494">
    <property type="component" value="Chromosome"/>
</dbReference>
<dbReference type="InterPro" id="IPR036375">
    <property type="entry name" value="Hemopexin-like_dom_sf"/>
</dbReference>
<dbReference type="EMBL" id="CP094298">
    <property type="protein sequence ID" value="UNZ00721.1"/>
    <property type="molecule type" value="Genomic_DNA"/>
</dbReference>
<dbReference type="InterPro" id="IPR018487">
    <property type="entry name" value="Hemopexin-like_repeat"/>
</dbReference>
<proteinExistence type="predicted"/>
<dbReference type="PROSITE" id="PS51642">
    <property type="entry name" value="HEMOPEXIN_2"/>
    <property type="match status" value="3"/>
</dbReference>
<dbReference type="RefSeq" id="WP_003986053.1">
    <property type="nucleotide sequence ID" value="NZ_CP043497.1"/>
</dbReference>
<organism evidence="1 2">
    <name type="scientific">Streptomyces rimosus subsp. rimosus</name>
    <dbReference type="NCBI Taxonomy" id="132474"/>
    <lineage>
        <taxon>Bacteria</taxon>
        <taxon>Bacillati</taxon>
        <taxon>Actinomycetota</taxon>
        <taxon>Actinomycetes</taxon>
        <taxon>Kitasatosporales</taxon>
        <taxon>Streptomycetaceae</taxon>
        <taxon>Streptomyces</taxon>
    </lineage>
</organism>